<dbReference type="Proteomes" id="UP001558613">
    <property type="component" value="Unassembled WGS sequence"/>
</dbReference>
<organism evidence="1 2">
    <name type="scientific">Cirrhinus molitorella</name>
    <name type="common">mud carp</name>
    <dbReference type="NCBI Taxonomy" id="172907"/>
    <lineage>
        <taxon>Eukaryota</taxon>
        <taxon>Metazoa</taxon>
        <taxon>Chordata</taxon>
        <taxon>Craniata</taxon>
        <taxon>Vertebrata</taxon>
        <taxon>Euteleostomi</taxon>
        <taxon>Actinopterygii</taxon>
        <taxon>Neopterygii</taxon>
        <taxon>Teleostei</taxon>
        <taxon>Ostariophysi</taxon>
        <taxon>Cypriniformes</taxon>
        <taxon>Cyprinidae</taxon>
        <taxon>Labeoninae</taxon>
        <taxon>Labeonini</taxon>
        <taxon>Cirrhinus</taxon>
    </lineage>
</organism>
<comment type="caution">
    <text evidence="1">The sequence shown here is derived from an EMBL/GenBank/DDBJ whole genome shotgun (WGS) entry which is preliminary data.</text>
</comment>
<name>A0ABR3NBG0_9TELE</name>
<gene>
    <name evidence="1" type="ORF">QQF64_027038</name>
</gene>
<protein>
    <submittedName>
        <fullName evidence="1">Uncharacterized protein</fullName>
    </submittedName>
</protein>
<evidence type="ECO:0000313" key="1">
    <source>
        <dbReference type="EMBL" id="KAL1274224.1"/>
    </source>
</evidence>
<sequence length="119" mass="13316">MQISRSLHYNALSARTYVFCVLFTLSDKAEKRMLSENVLPTPTPLQQEVILVGCGGKVTKPTCMYEVELKIYGESCLVSDLVVPSQQDDLIIGTNVITLRRNRKLADVFPCVAADFELF</sequence>
<reference evidence="1 2" key="1">
    <citation type="submission" date="2023-09" db="EMBL/GenBank/DDBJ databases">
        <authorList>
            <person name="Wang M."/>
        </authorList>
    </citation>
    <scope>NUCLEOTIDE SEQUENCE [LARGE SCALE GENOMIC DNA]</scope>
    <source>
        <strain evidence="1">GT-2023</strain>
        <tissue evidence="1">Liver</tissue>
    </source>
</reference>
<keyword evidence="2" id="KW-1185">Reference proteome</keyword>
<accession>A0ABR3NBG0</accession>
<dbReference type="EMBL" id="JAYMGO010000005">
    <property type="protein sequence ID" value="KAL1274224.1"/>
    <property type="molecule type" value="Genomic_DNA"/>
</dbReference>
<evidence type="ECO:0000313" key="2">
    <source>
        <dbReference type="Proteomes" id="UP001558613"/>
    </source>
</evidence>
<proteinExistence type="predicted"/>